<keyword evidence="1" id="KW-0812">Transmembrane</keyword>
<protein>
    <submittedName>
        <fullName evidence="2">Uncharacterized protein</fullName>
    </submittedName>
</protein>
<organism evidence="2">
    <name type="scientific">Galdieria sulphuraria</name>
    <name type="common">Red alga</name>
    <dbReference type="NCBI Taxonomy" id="130081"/>
    <lineage>
        <taxon>Eukaryota</taxon>
        <taxon>Rhodophyta</taxon>
        <taxon>Bangiophyceae</taxon>
        <taxon>Galdieriales</taxon>
        <taxon>Galdieriaceae</taxon>
        <taxon>Galdieria</taxon>
    </lineage>
</organism>
<keyword evidence="1" id="KW-1133">Transmembrane helix</keyword>
<feature type="transmembrane region" description="Helical" evidence="1">
    <location>
        <begin position="66"/>
        <end position="88"/>
    </location>
</feature>
<dbReference type="EMBL" id="KJ700459">
    <property type="protein sequence ID" value="AIG92573.1"/>
    <property type="molecule type" value="Genomic_DNA"/>
</dbReference>
<evidence type="ECO:0000256" key="1">
    <source>
        <dbReference type="SAM" id="Phobius"/>
    </source>
</evidence>
<accession>A0A075W2H6</accession>
<reference evidence="2" key="1">
    <citation type="journal article" date="2015" name="Genome Biol. Evol.">
        <title>Extreme features of the Galdieria sulphuraria organellar genomes: a consequence of polyextremophily?</title>
        <authorList>
            <person name="Jain K."/>
            <person name="Krause K."/>
            <person name="Grewe F."/>
            <person name="Nelson G.F."/>
            <person name="Weber A.P."/>
            <person name="Christensen A.C."/>
            <person name="Mower J.P."/>
        </authorList>
    </citation>
    <scope>NUCLEOTIDE SEQUENCE</scope>
    <source>
        <strain evidence="2">074W</strain>
    </source>
</reference>
<dbReference type="InterPro" id="IPR019634">
    <property type="entry name" value="Uncharacterised_Ycf49"/>
</dbReference>
<gene>
    <name evidence="2" type="primary">ycf49</name>
</gene>
<dbReference type="PANTHER" id="PTHR33833:SF3">
    <property type="entry name" value="YCF49-LIKE PROTEIN"/>
    <property type="match status" value="1"/>
</dbReference>
<dbReference type="KEGG" id="gsl:JL72_p079"/>
<dbReference type="Pfam" id="PF10693">
    <property type="entry name" value="DUF2499"/>
    <property type="match status" value="1"/>
</dbReference>
<evidence type="ECO:0000313" key="2">
    <source>
        <dbReference type="EMBL" id="AIG92573.1"/>
    </source>
</evidence>
<feature type="transmembrane region" description="Helical" evidence="1">
    <location>
        <begin position="38"/>
        <end position="60"/>
    </location>
</feature>
<name>A0A075W2H6_GALSU</name>
<keyword evidence="2" id="KW-0934">Plastid</keyword>
<dbReference type="RefSeq" id="YP_009051131.1">
    <property type="nucleotide sequence ID" value="NC_024665.1"/>
</dbReference>
<keyword evidence="1" id="KW-0472">Membrane</keyword>
<proteinExistence type="predicted"/>
<dbReference type="AlphaFoldDB" id="A0A075W2H6"/>
<dbReference type="GeneID" id="20005626"/>
<sequence>MILSYPTWLIHIASTMEWFLSIELIWELANQLKSDFNYKLSCTMILFIYNAILACTWHFFENIAFLEWLIFSQSLITLVANISLWIIVRTDRES</sequence>
<geneLocation type="plastid" evidence="2"/>
<dbReference type="PANTHER" id="PTHR33833">
    <property type="entry name" value="NUCLEOLAR-LIKE PROTEIN-RELATED"/>
    <property type="match status" value="1"/>
</dbReference>
<feature type="transmembrane region" description="Helical" evidence="1">
    <location>
        <begin position="6"/>
        <end position="26"/>
    </location>
</feature>